<feature type="transmembrane region" description="Helical" evidence="1">
    <location>
        <begin position="14"/>
        <end position="33"/>
    </location>
</feature>
<dbReference type="EMBL" id="AQQR01000005">
    <property type="protein sequence ID" value="OWU72843.1"/>
    <property type="molecule type" value="Genomic_DNA"/>
</dbReference>
<dbReference type="AlphaFoldDB" id="A0A225NIE6"/>
<dbReference type="GO" id="GO:0045227">
    <property type="term" value="P:capsule polysaccharide biosynthetic process"/>
    <property type="evidence" value="ECO:0007669"/>
    <property type="project" value="InterPro"/>
</dbReference>
<evidence type="ECO:0008006" key="4">
    <source>
        <dbReference type="Google" id="ProtNLM"/>
    </source>
</evidence>
<gene>
    <name evidence="2" type="ORF">ATO3_14160</name>
</gene>
<feature type="transmembrane region" description="Helical" evidence="1">
    <location>
        <begin position="133"/>
        <end position="149"/>
    </location>
</feature>
<dbReference type="Pfam" id="PF14102">
    <property type="entry name" value="Caps_synth_CapC"/>
    <property type="match status" value="2"/>
</dbReference>
<feature type="transmembrane region" description="Helical" evidence="1">
    <location>
        <begin position="62"/>
        <end position="85"/>
    </location>
</feature>
<keyword evidence="1" id="KW-0812">Transmembrane</keyword>
<keyword evidence="3" id="KW-1185">Reference proteome</keyword>
<feature type="transmembrane region" description="Helical" evidence="1">
    <location>
        <begin position="192"/>
        <end position="218"/>
    </location>
</feature>
<feature type="transmembrane region" description="Helical" evidence="1">
    <location>
        <begin position="249"/>
        <end position="270"/>
    </location>
</feature>
<keyword evidence="1" id="KW-1133">Transmembrane helix</keyword>
<evidence type="ECO:0000313" key="3">
    <source>
        <dbReference type="Proteomes" id="UP000215377"/>
    </source>
</evidence>
<dbReference type="RefSeq" id="WP_088650530.1">
    <property type="nucleotide sequence ID" value="NZ_AQQR01000005.1"/>
</dbReference>
<evidence type="ECO:0000256" key="1">
    <source>
        <dbReference type="SAM" id="Phobius"/>
    </source>
</evidence>
<dbReference type="InterPro" id="IPR008338">
    <property type="entry name" value="Capsule_biosynth_CapC"/>
</dbReference>
<feature type="transmembrane region" description="Helical" evidence="1">
    <location>
        <begin position="161"/>
        <end position="180"/>
    </location>
</feature>
<accession>A0A225NIE6</accession>
<keyword evidence="1" id="KW-0472">Membrane</keyword>
<feature type="transmembrane region" description="Helical" evidence="1">
    <location>
        <begin position="282"/>
        <end position="301"/>
    </location>
</feature>
<dbReference type="OrthoDB" id="7877092at2"/>
<reference evidence="2 3" key="1">
    <citation type="submission" date="2013-04" db="EMBL/GenBank/DDBJ databases">
        <title>Oceanicola sp. 22II1-22F33 Genome Sequencing.</title>
        <authorList>
            <person name="Lai Q."/>
            <person name="Li G."/>
            <person name="Shao Z."/>
        </authorList>
    </citation>
    <scope>NUCLEOTIDE SEQUENCE [LARGE SCALE GENOMIC DNA]</scope>
    <source>
        <strain evidence="2 3">22II1-22F33</strain>
    </source>
</reference>
<organism evidence="2 3">
    <name type="scientific">Marinibacterium profundimaris</name>
    <dbReference type="NCBI Taxonomy" id="1679460"/>
    <lineage>
        <taxon>Bacteria</taxon>
        <taxon>Pseudomonadati</taxon>
        <taxon>Pseudomonadota</taxon>
        <taxon>Alphaproteobacteria</taxon>
        <taxon>Rhodobacterales</taxon>
        <taxon>Paracoccaceae</taxon>
        <taxon>Marinibacterium</taxon>
    </lineage>
</organism>
<evidence type="ECO:0000313" key="2">
    <source>
        <dbReference type="EMBL" id="OWU72843.1"/>
    </source>
</evidence>
<proteinExistence type="predicted"/>
<dbReference type="Proteomes" id="UP000215377">
    <property type="component" value="Unassembled WGS sequence"/>
</dbReference>
<comment type="caution">
    <text evidence="2">The sequence shown here is derived from an EMBL/GenBank/DDBJ whole genome shotgun (WGS) entry which is preliminary data.</text>
</comment>
<name>A0A225NIE6_9RHOB</name>
<feature type="transmembrane region" description="Helical" evidence="1">
    <location>
        <begin position="97"/>
        <end position="121"/>
    </location>
</feature>
<dbReference type="GO" id="GO:0016020">
    <property type="term" value="C:membrane"/>
    <property type="evidence" value="ECO:0007669"/>
    <property type="project" value="InterPro"/>
</dbReference>
<feature type="transmembrane region" description="Helical" evidence="1">
    <location>
        <begin position="225"/>
        <end position="243"/>
    </location>
</feature>
<protein>
    <recommendedName>
        <fullName evidence="4">Capsule biosynthesis CapC</fullName>
    </recommendedName>
</protein>
<feature type="transmembrane region" description="Helical" evidence="1">
    <location>
        <begin position="38"/>
        <end position="56"/>
    </location>
</feature>
<sequence length="1037" mass="110162">MASWFPLAIFPEGALASSVITTVLVGVWVTVFFNLRFGWVLSGLVVPGYLAPLILLEPVSAAVVAVEAVITYAIVRLISVYLADAIGWTTFFGRDRFFALVVVSVAVRLVMDGLVLPPIAAWLNTQYDIGFDWTRQLESFGLIIIALYANQFWKTGLVRGLFTSGVTILLTVLIVRYGLMEVTNFRISDIGYLYELLAASLLASSKAYVILILTAFIASRINLRAGLDFNGLLIPALVALQWYEPMKIVTSIGEALIILALASALLRTPYFADKTIEGGRKLLLFFNISFAWKMLVGYAVLWSGYEIKTADLYGFGYLLSTLVALKLHDKGGTARMLTALTVVSAQGAVAGTVAGFALSEGARALGPMVEQPEELRPEPDEVESDMIAMAVQRSAAAARTEAPELPDPEVLLEFGEGLSMLVAGIAPDASNLDALAEARRRIARAGFAVRVTPETRLVIEPVLPQTGRTVILIDPASATDLTVSLPDAQRERGLTSAAAALFELTGARALIVQGRADTAQSTGPQSLFHAAHAALGGSIVQLTSTGPGRPVLEVAGRYPQAFDLVDLERHVGPVSLVGGAHARRSPQRAVAATGFALLDLAPDALHALTGAIHSDDIYAVPDVGGFAGHMRRQAARNAEAATVAPPGLADLVYAETEILVPLFEEVLPDLRDGTGIDEATIRTLVSLDVAAGSIGYSLRLLRDAEGRASHVILGSDSVSWGSYAFRIGPAKPVFVHVPSGLRDQRTLNFGLSVFNRLGAQAILIAGRIDRDGLPAADLNVLNPDHPPGLFDLVAKLLIQSDRGESVSLVLRNIDTDTVDELPDIDLILSPDNVLGGEPSGPVITGVMADFDVFGLNYVLHEGTEAFAGFEPGALPQAGVLSARPDAWLMSLWLSPGLLDHYADRLGPSAELTLFRMLGLPNRRGRLGALAGGCVLPGPLPEALGDRLRIYHETRSPMALQALAGQGVTLHRFEDAPTRQSFVILRAPESGCLVAIANLAPADPASAREISGDALTASALSAFAESRAAILTVSEVAP</sequence>